<evidence type="ECO:0000313" key="1">
    <source>
        <dbReference type="EMBL" id="RHE39237.1"/>
    </source>
</evidence>
<proteinExistence type="predicted"/>
<gene>
    <name evidence="1" type="ORF">DW740_10840</name>
</gene>
<name>A0A414J4B8_9FIRM</name>
<dbReference type="Proteomes" id="UP000283745">
    <property type="component" value="Unassembled WGS sequence"/>
</dbReference>
<comment type="caution">
    <text evidence="1">The sequence shown here is derived from an EMBL/GenBank/DDBJ whole genome shotgun (WGS) entry which is preliminary data.</text>
</comment>
<dbReference type="EMBL" id="QSKF01000008">
    <property type="protein sequence ID" value="RHE39237.1"/>
    <property type="molecule type" value="Genomic_DNA"/>
</dbReference>
<reference evidence="1 2" key="1">
    <citation type="submission" date="2018-08" db="EMBL/GenBank/DDBJ databases">
        <title>A genome reference for cultivated species of the human gut microbiota.</title>
        <authorList>
            <person name="Zou Y."/>
            <person name="Xue W."/>
            <person name="Luo G."/>
        </authorList>
    </citation>
    <scope>NUCLEOTIDE SEQUENCE [LARGE SCALE GENOMIC DNA]</scope>
    <source>
        <strain evidence="1 2">AM28-23</strain>
    </source>
</reference>
<accession>A0A414J4B8</accession>
<evidence type="ECO:0000313" key="2">
    <source>
        <dbReference type="Proteomes" id="UP000283745"/>
    </source>
</evidence>
<dbReference type="AlphaFoldDB" id="A0A414J4B8"/>
<dbReference type="RefSeq" id="WP_072523195.1">
    <property type="nucleotide sequence ID" value="NZ_CABJFK010000008.1"/>
</dbReference>
<protein>
    <submittedName>
        <fullName evidence="1">Uncharacterized protein</fullName>
    </submittedName>
</protein>
<organism evidence="1 2">
    <name type="scientific">Blautia obeum</name>
    <dbReference type="NCBI Taxonomy" id="40520"/>
    <lineage>
        <taxon>Bacteria</taxon>
        <taxon>Bacillati</taxon>
        <taxon>Bacillota</taxon>
        <taxon>Clostridia</taxon>
        <taxon>Lachnospirales</taxon>
        <taxon>Lachnospiraceae</taxon>
        <taxon>Blautia</taxon>
    </lineage>
</organism>
<sequence>MSVKREDNICTITFEDENWKEEAPEVFTVTDGAVPFYTADTWKYNKKNTFRSGEIGNSATSETTIKVMYEEEGLLNLNCAVFSEQGYDKLHVLIDGVEKVTLSGTVNFKEYEFAMTAGEHRCNFECIYSCGIGRCRKRIEKCKSCRNMQFYRWN</sequence>